<dbReference type="EMBL" id="VSSQ01075969">
    <property type="protein sequence ID" value="MPN26438.1"/>
    <property type="molecule type" value="Genomic_DNA"/>
</dbReference>
<comment type="caution">
    <text evidence="1">The sequence shown here is derived from an EMBL/GenBank/DDBJ whole genome shotgun (WGS) entry which is preliminary data.</text>
</comment>
<reference evidence="1" key="1">
    <citation type="submission" date="2019-08" db="EMBL/GenBank/DDBJ databases">
        <authorList>
            <person name="Kucharzyk K."/>
            <person name="Murdoch R.W."/>
            <person name="Higgins S."/>
            <person name="Loffler F."/>
        </authorList>
    </citation>
    <scope>NUCLEOTIDE SEQUENCE</scope>
</reference>
<protein>
    <submittedName>
        <fullName evidence="1">Uncharacterized protein</fullName>
    </submittedName>
</protein>
<dbReference type="AlphaFoldDB" id="A0A645GHM6"/>
<dbReference type="AntiFam" id="ANF00084">
    <property type="entry name" value="Shadow ORF (opposite mutS)"/>
</dbReference>
<proteinExistence type="predicted"/>
<sequence length="164" mass="19111">MDIRFRNQLLLDRNQDSKLFFQLFRQDFSCFCVQDNLFERQRLELVEYAIFVGQEGDFQLPRPDIDISERIPAGFISKDTCQVIICLVLAAILIQKCTRGNNPHDFPPHHAFCQLGILHLFANGDLVPHFHESPDVFRRCVIGNPAHRNRLISIFVAARERNFQ</sequence>
<gene>
    <name evidence="1" type="ORF">SDC9_173863</name>
</gene>
<organism evidence="1">
    <name type="scientific">bioreactor metagenome</name>
    <dbReference type="NCBI Taxonomy" id="1076179"/>
    <lineage>
        <taxon>unclassified sequences</taxon>
        <taxon>metagenomes</taxon>
        <taxon>ecological metagenomes</taxon>
    </lineage>
</organism>
<evidence type="ECO:0000313" key="1">
    <source>
        <dbReference type="EMBL" id="MPN26438.1"/>
    </source>
</evidence>
<name>A0A645GHM6_9ZZZZ</name>
<accession>A0A645GHM6</accession>